<dbReference type="Pfam" id="PF10821">
    <property type="entry name" value="DUF2567"/>
    <property type="match status" value="1"/>
</dbReference>
<reference evidence="2 3" key="1">
    <citation type="submission" date="2020-08" db="EMBL/GenBank/DDBJ databases">
        <title>Genome Sequencing of Nocardia wallacei strain FMUON74 and assembly.</title>
        <authorList>
            <person name="Toyokawa M."/>
            <person name="Uesaka K."/>
        </authorList>
    </citation>
    <scope>NUCLEOTIDE SEQUENCE [LARGE SCALE GENOMIC DNA]</scope>
    <source>
        <strain evidence="2 3">FMUON74</strain>
    </source>
</reference>
<accession>A0A7G1KRW3</accession>
<dbReference type="Proteomes" id="UP000516173">
    <property type="component" value="Chromosome"/>
</dbReference>
<keyword evidence="1" id="KW-1133">Transmembrane helix</keyword>
<evidence type="ECO:0008006" key="4">
    <source>
        <dbReference type="Google" id="ProtNLM"/>
    </source>
</evidence>
<dbReference type="AlphaFoldDB" id="A0A7G1KRW3"/>
<keyword evidence="1" id="KW-0812">Transmembrane</keyword>
<dbReference type="InterPro" id="IPR021213">
    <property type="entry name" value="DUF2567"/>
</dbReference>
<dbReference type="KEGG" id="nwl:NWFMUON74_47350"/>
<evidence type="ECO:0000313" key="3">
    <source>
        <dbReference type="Proteomes" id="UP000516173"/>
    </source>
</evidence>
<proteinExistence type="predicted"/>
<keyword evidence="1" id="KW-0472">Membrane</keyword>
<name>A0A7G1KRW3_9NOCA</name>
<protein>
    <recommendedName>
        <fullName evidence="4">DUF2567 domain-containing protein</fullName>
    </recommendedName>
</protein>
<evidence type="ECO:0000256" key="1">
    <source>
        <dbReference type="SAM" id="Phobius"/>
    </source>
</evidence>
<feature type="transmembrane region" description="Helical" evidence="1">
    <location>
        <begin position="97"/>
        <end position="116"/>
    </location>
</feature>
<feature type="transmembrane region" description="Helical" evidence="1">
    <location>
        <begin position="151"/>
        <end position="171"/>
    </location>
</feature>
<feature type="transmembrane region" description="Helical" evidence="1">
    <location>
        <begin position="20"/>
        <end position="41"/>
    </location>
</feature>
<evidence type="ECO:0000313" key="2">
    <source>
        <dbReference type="EMBL" id="BCK56963.1"/>
    </source>
</evidence>
<keyword evidence="3" id="KW-1185">Reference proteome</keyword>
<sequence length="219" mass="22522">MAHQSAVVPSGAGRREVRAVLGVVAAVLAVSALGGVVWALLAPAERVIVVEPGRGAALTGESAHRFDAVAIFVCVAVIAGLLTAAAAWRVRRIRGPLLQGGLLFGSLAGAWLMAWLGERVAEWKYPHVPNPPVRAIVELPPLISPSEFTGWTQLVVQPLVAALVVLVLSALNTSEDLGAGPVTAAEPDGARAYASQISYGPYGTPAAQPFEGADSGSAR</sequence>
<gene>
    <name evidence="2" type="ORF">NWFMUON74_47350</name>
</gene>
<dbReference type="RefSeq" id="WP_187683936.1">
    <property type="nucleotide sequence ID" value="NZ_AP023396.1"/>
</dbReference>
<dbReference type="EMBL" id="AP023396">
    <property type="protein sequence ID" value="BCK56963.1"/>
    <property type="molecule type" value="Genomic_DNA"/>
</dbReference>
<organism evidence="2 3">
    <name type="scientific">Nocardia wallacei</name>
    <dbReference type="NCBI Taxonomy" id="480035"/>
    <lineage>
        <taxon>Bacteria</taxon>
        <taxon>Bacillati</taxon>
        <taxon>Actinomycetota</taxon>
        <taxon>Actinomycetes</taxon>
        <taxon>Mycobacteriales</taxon>
        <taxon>Nocardiaceae</taxon>
        <taxon>Nocardia</taxon>
    </lineage>
</organism>
<dbReference type="GeneID" id="80349190"/>
<feature type="transmembrane region" description="Helical" evidence="1">
    <location>
        <begin position="68"/>
        <end position="90"/>
    </location>
</feature>